<name>A0A940XHK1_9ACTN</name>
<dbReference type="RefSeq" id="WP_210874050.1">
    <property type="nucleotide sequence ID" value="NZ_JAGPNL010000005.1"/>
</dbReference>
<evidence type="ECO:0000313" key="2">
    <source>
        <dbReference type="Proteomes" id="UP000677875"/>
    </source>
</evidence>
<keyword evidence="2" id="KW-1185">Reference proteome</keyword>
<evidence type="ECO:0000313" key="1">
    <source>
        <dbReference type="EMBL" id="MBQ0828544.1"/>
    </source>
</evidence>
<organism evidence="1 2">
    <name type="scientific">Streptomyces tagetis</name>
    <dbReference type="NCBI Taxonomy" id="2820809"/>
    <lineage>
        <taxon>Bacteria</taxon>
        <taxon>Bacillati</taxon>
        <taxon>Actinomycetota</taxon>
        <taxon>Actinomycetes</taxon>
        <taxon>Kitasatosporales</taxon>
        <taxon>Streptomycetaceae</taxon>
        <taxon>Streptomyces</taxon>
    </lineage>
</organism>
<dbReference type="Proteomes" id="UP000677875">
    <property type="component" value="Unassembled WGS sequence"/>
</dbReference>
<comment type="caution">
    <text evidence="1">The sequence shown here is derived from an EMBL/GenBank/DDBJ whole genome shotgun (WGS) entry which is preliminary data.</text>
</comment>
<proteinExistence type="predicted"/>
<reference evidence="1" key="1">
    <citation type="submission" date="2021-04" db="EMBL/GenBank/DDBJ databases">
        <title>Genome seq and assembly of Streptomyces sp. RG38.</title>
        <authorList>
            <person name="Chhetri G."/>
        </authorList>
    </citation>
    <scope>NUCLEOTIDE SEQUENCE</scope>
    <source>
        <strain evidence="1">RG38</strain>
    </source>
</reference>
<dbReference type="AlphaFoldDB" id="A0A940XHK1"/>
<sequence>MDYDLTRLGPREFEHLTQALAVKILGTGVSVFGDGRDGGREAAFSGRMRFPEPDPGGPWNGYGVLQAKFRTRPLGTSADTGWFLREVDRELAAWGNPNSSRARHGRLPDYMILATNVVLSSVTGSGGIDRVETEIKKLVAKHRLPLKGWKIWHFEQIRTFLDLHPEIRQTYDAMVTPADVLARLRRSIDTRSIPRASVRFTPGPGGGSLVTDDVSGNMTDRLGLHHSIHSTPMGVSLVGGRPDWLVKPQNVRSDPTRLRIEKLAEARWLRELRTSDECAREVGSRVREQLAGFTHILVLRVAEAPPTLAYQLCEVPRDLLVERIAAANARTFRQVNTGFVGDFSHRNGDWLFRLNLDKPTEKIRVGYALEHAIDHGTWTVTLPSPRTLPDA</sequence>
<dbReference type="EMBL" id="JAGPNL010000005">
    <property type="protein sequence ID" value="MBQ0828544.1"/>
    <property type="molecule type" value="Genomic_DNA"/>
</dbReference>
<gene>
    <name evidence="1" type="ORF">J5Y05_18880</name>
</gene>
<accession>A0A940XHK1</accession>
<protein>
    <submittedName>
        <fullName evidence="1">Uncharacterized protein</fullName>
    </submittedName>
</protein>